<evidence type="ECO:0000256" key="6">
    <source>
        <dbReference type="ARBA" id="ARBA00033409"/>
    </source>
</evidence>
<evidence type="ECO:0000256" key="7">
    <source>
        <dbReference type="HAMAP-Rule" id="MF_00201"/>
    </source>
</evidence>
<comment type="similarity">
    <text evidence="1 7">Belongs to the RecO family.</text>
</comment>
<dbReference type="Gene3D" id="2.40.50.140">
    <property type="entry name" value="Nucleic acid-binding proteins"/>
    <property type="match status" value="1"/>
</dbReference>
<evidence type="ECO:0000313" key="10">
    <source>
        <dbReference type="Proteomes" id="UP000539538"/>
    </source>
</evidence>
<comment type="caution">
    <text evidence="9">The sequence shown here is derived from an EMBL/GenBank/DDBJ whole genome shotgun (WGS) entry which is preliminary data.</text>
</comment>
<gene>
    <name evidence="7" type="primary">recO</name>
    <name evidence="9" type="ORF">GGQ99_001915</name>
</gene>
<comment type="function">
    <text evidence="7">Involved in DNA repair and RecF pathway recombination.</text>
</comment>
<name>A0ABR6L065_9HYPH</name>
<organism evidence="9 10">
    <name type="scientific">Aminobacter niigataensis</name>
    <dbReference type="NCBI Taxonomy" id="83265"/>
    <lineage>
        <taxon>Bacteria</taxon>
        <taxon>Pseudomonadati</taxon>
        <taxon>Pseudomonadota</taxon>
        <taxon>Alphaproteobacteria</taxon>
        <taxon>Hyphomicrobiales</taxon>
        <taxon>Phyllobacteriaceae</taxon>
        <taxon>Aminobacter</taxon>
    </lineage>
</organism>
<dbReference type="InterPro" id="IPR022572">
    <property type="entry name" value="DNA_rep/recomb_RecO_N"/>
</dbReference>
<dbReference type="Gene3D" id="1.20.1440.120">
    <property type="entry name" value="Recombination protein O, C-terminal domain"/>
    <property type="match status" value="1"/>
</dbReference>
<evidence type="ECO:0000256" key="2">
    <source>
        <dbReference type="ARBA" id="ARBA00021310"/>
    </source>
</evidence>
<keyword evidence="5 7" id="KW-0234">DNA repair</keyword>
<dbReference type="SUPFAM" id="SSF50249">
    <property type="entry name" value="Nucleic acid-binding proteins"/>
    <property type="match status" value="1"/>
</dbReference>
<keyword evidence="4 7" id="KW-0233">DNA recombination</keyword>
<evidence type="ECO:0000256" key="1">
    <source>
        <dbReference type="ARBA" id="ARBA00007452"/>
    </source>
</evidence>
<evidence type="ECO:0000259" key="8">
    <source>
        <dbReference type="Pfam" id="PF11967"/>
    </source>
</evidence>
<dbReference type="SUPFAM" id="SSF57863">
    <property type="entry name" value="ArfGap/RecO-like zinc finger"/>
    <property type="match status" value="1"/>
</dbReference>
<dbReference type="InterPro" id="IPR037278">
    <property type="entry name" value="ARFGAP/RecO"/>
</dbReference>
<feature type="domain" description="DNA replication/recombination mediator RecO N-terminal" evidence="8">
    <location>
        <begin position="19"/>
        <end position="93"/>
    </location>
</feature>
<dbReference type="Pfam" id="PF02565">
    <property type="entry name" value="RecO_C"/>
    <property type="match status" value="1"/>
</dbReference>
<dbReference type="PANTHER" id="PTHR33991">
    <property type="entry name" value="DNA REPAIR PROTEIN RECO"/>
    <property type="match status" value="1"/>
</dbReference>
<dbReference type="NCBIfam" id="TIGR00613">
    <property type="entry name" value="reco"/>
    <property type="match status" value="1"/>
</dbReference>
<evidence type="ECO:0000313" key="9">
    <source>
        <dbReference type="EMBL" id="MBB4650193.1"/>
    </source>
</evidence>
<evidence type="ECO:0000256" key="5">
    <source>
        <dbReference type="ARBA" id="ARBA00023204"/>
    </source>
</evidence>
<evidence type="ECO:0000256" key="4">
    <source>
        <dbReference type="ARBA" id="ARBA00023172"/>
    </source>
</evidence>
<dbReference type="Proteomes" id="UP000539538">
    <property type="component" value="Unassembled WGS sequence"/>
</dbReference>
<reference evidence="9 10" key="1">
    <citation type="submission" date="2020-08" db="EMBL/GenBank/DDBJ databases">
        <title>Genomic Encyclopedia of Type Strains, Phase IV (KMG-IV): sequencing the most valuable type-strain genomes for metagenomic binning, comparative biology and taxonomic classification.</title>
        <authorList>
            <person name="Goeker M."/>
        </authorList>
    </citation>
    <scope>NUCLEOTIDE SEQUENCE [LARGE SCALE GENOMIC DNA]</scope>
    <source>
        <strain evidence="9 10">DSM 7050</strain>
    </source>
</reference>
<dbReference type="HAMAP" id="MF_00201">
    <property type="entry name" value="RecO"/>
    <property type="match status" value="1"/>
</dbReference>
<dbReference type="InterPro" id="IPR042242">
    <property type="entry name" value="RecO_C"/>
</dbReference>
<keyword evidence="10" id="KW-1185">Reference proteome</keyword>
<protein>
    <recommendedName>
        <fullName evidence="2 7">DNA repair protein RecO</fullName>
    </recommendedName>
    <alternativeName>
        <fullName evidence="6 7">Recombination protein O</fullName>
    </alternativeName>
</protein>
<dbReference type="PANTHER" id="PTHR33991:SF1">
    <property type="entry name" value="DNA REPAIR PROTEIN RECO"/>
    <property type="match status" value="1"/>
</dbReference>
<dbReference type="InterPro" id="IPR003717">
    <property type="entry name" value="RecO"/>
</dbReference>
<dbReference type="Pfam" id="PF11967">
    <property type="entry name" value="RecO_N"/>
    <property type="match status" value="1"/>
</dbReference>
<dbReference type="EMBL" id="JACHOT010000001">
    <property type="protein sequence ID" value="MBB4650193.1"/>
    <property type="molecule type" value="Genomic_DNA"/>
</dbReference>
<evidence type="ECO:0000256" key="3">
    <source>
        <dbReference type="ARBA" id="ARBA00022763"/>
    </source>
</evidence>
<accession>A0ABR6L065</accession>
<sequence length="271" mass="29679">MRRAIILDFAAQPADGPAMEWRDEGIILGTRKHGETSAVLEVMTRAHGRHLGLVRGGRSRKQQPVLQAGNRVDLIWRARLDEHLGTFQAEPIELNAARLIDSAVAVYALQTLAAHLRLLPERDPHAGLYETLAILIAHLNDAEAVGELVVRFELLVLDELGFGLDLSECAATGALEDLTYVSPKSGRAVSHAAGEPWRDKLLPLPLFLQRGARQGADLAAIEDAFRLSSFFFARHVYEPRGIEVPDARSGLLMALRKFYAAQAISRGDTAA</sequence>
<keyword evidence="3 7" id="KW-0227">DNA damage</keyword>
<proteinExistence type="inferred from homology"/>
<dbReference type="InterPro" id="IPR012340">
    <property type="entry name" value="NA-bd_OB-fold"/>
</dbReference>